<dbReference type="Proteomes" id="UP000736335">
    <property type="component" value="Unassembled WGS sequence"/>
</dbReference>
<feature type="region of interest" description="Disordered" evidence="1">
    <location>
        <begin position="128"/>
        <end position="160"/>
    </location>
</feature>
<accession>A0A9P6HFX5</accession>
<evidence type="ECO:0000256" key="1">
    <source>
        <dbReference type="SAM" id="MobiDB-lite"/>
    </source>
</evidence>
<dbReference type="AlphaFoldDB" id="A0A9P6HFX5"/>
<organism evidence="2 3">
    <name type="scientific">Thelephora terrestris</name>
    <dbReference type="NCBI Taxonomy" id="56493"/>
    <lineage>
        <taxon>Eukaryota</taxon>
        <taxon>Fungi</taxon>
        <taxon>Dikarya</taxon>
        <taxon>Basidiomycota</taxon>
        <taxon>Agaricomycotina</taxon>
        <taxon>Agaricomycetes</taxon>
        <taxon>Thelephorales</taxon>
        <taxon>Thelephoraceae</taxon>
        <taxon>Thelephora</taxon>
    </lineage>
</organism>
<feature type="region of interest" description="Disordered" evidence="1">
    <location>
        <begin position="184"/>
        <end position="275"/>
    </location>
</feature>
<name>A0A9P6HFX5_9AGAM</name>
<evidence type="ECO:0000313" key="2">
    <source>
        <dbReference type="EMBL" id="KAF9785328.1"/>
    </source>
</evidence>
<evidence type="ECO:0000313" key="3">
    <source>
        <dbReference type="Proteomes" id="UP000736335"/>
    </source>
</evidence>
<sequence>MNIPGALEMWFDGLCAADLAQLLREEYIRSLYLTNFIPSPSRAGDPANPSEQFANAPALASLPQYLNQFPSSHVSLITPADYSYGTRTAELGYQGPEVDFPLHQHTTQPLPVSYLHNEIHHHVAGGITENDPPPCSDPYRAEGYPASSSATLNSDHEPISPKIPGLNRGYPLFVESFQPSDNTAWASPTVARDEGAGDPPVFSPPGRVENGGAIRLPKGSPPSVTHNVAPCNPKKRKRQDSQDDPRKGKRSRSQHHDQQIGRSIQSTPSSPPRPSELRILVRQKKYEVPNKQKWDKLDDIVFTVRGRDGIELPQAMDTYFNGPDDRDLLMFTNGEVGSSISCRINFEDYETNGKAEQIPTSNYKEGKGRITKKRLAEYTAKRIKAYLEKLGLAGTPYPVRFEDMILTRLIHVSKGSFQPEIWYQITPPSSTNA</sequence>
<protein>
    <submittedName>
        <fullName evidence="2">Uncharacterized protein</fullName>
    </submittedName>
</protein>
<comment type="caution">
    <text evidence="2">The sequence shown here is derived from an EMBL/GenBank/DDBJ whole genome shotgun (WGS) entry which is preliminary data.</text>
</comment>
<gene>
    <name evidence="2" type="ORF">BJ322DRAFT_1108780</name>
</gene>
<dbReference type="EMBL" id="WIUZ02000007">
    <property type="protein sequence ID" value="KAF9785328.1"/>
    <property type="molecule type" value="Genomic_DNA"/>
</dbReference>
<proteinExistence type="predicted"/>
<keyword evidence="3" id="KW-1185">Reference proteome</keyword>
<reference evidence="2" key="1">
    <citation type="journal article" date="2020" name="Nat. Commun.">
        <title>Large-scale genome sequencing of mycorrhizal fungi provides insights into the early evolution of symbiotic traits.</title>
        <authorList>
            <person name="Miyauchi S."/>
            <person name="Kiss E."/>
            <person name="Kuo A."/>
            <person name="Drula E."/>
            <person name="Kohler A."/>
            <person name="Sanchez-Garcia M."/>
            <person name="Morin E."/>
            <person name="Andreopoulos B."/>
            <person name="Barry K.W."/>
            <person name="Bonito G."/>
            <person name="Buee M."/>
            <person name="Carver A."/>
            <person name="Chen C."/>
            <person name="Cichocki N."/>
            <person name="Clum A."/>
            <person name="Culley D."/>
            <person name="Crous P.W."/>
            <person name="Fauchery L."/>
            <person name="Girlanda M."/>
            <person name="Hayes R.D."/>
            <person name="Keri Z."/>
            <person name="LaButti K."/>
            <person name="Lipzen A."/>
            <person name="Lombard V."/>
            <person name="Magnuson J."/>
            <person name="Maillard F."/>
            <person name="Murat C."/>
            <person name="Nolan M."/>
            <person name="Ohm R.A."/>
            <person name="Pangilinan J."/>
            <person name="Pereira M.F."/>
            <person name="Perotto S."/>
            <person name="Peter M."/>
            <person name="Pfister S."/>
            <person name="Riley R."/>
            <person name="Sitrit Y."/>
            <person name="Stielow J.B."/>
            <person name="Szollosi G."/>
            <person name="Zifcakova L."/>
            <person name="Stursova M."/>
            <person name="Spatafora J.W."/>
            <person name="Tedersoo L."/>
            <person name="Vaario L.M."/>
            <person name="Yamada A."/>
            <person name="Yan M."/>
            <person name="Wang P."/>
            <person name="Xu J."/>
            <person name="Bruns T."/>
            <person name="Baldrian P."/>
            <person name="Vilgalys R."/>
            <person name="Dunand C."/>
            <person name="Henrissat B."/>
            <person name="Grigoriev I.V."/>
            <person name="Hibbett D."/>
            <person name="Nagy L.G."/>
            <person name="Martin F.M."/>
        </authorList>
    </citation>
    <scope>NUCLEOTIDE SEQUENCE</scope>
    <source>
        <strain evidence="2">UH-Tt-Lm1</strain>
    </source>
</reference>
<dbReference type="OrthoDB" id="2799313at2759"/>
<reference evidence="2" key="2">
    <citation type="submission" date="2020-11" db="EMBL/GenBank/DDBJ databases">
        <authorList>
            <consortium name="DOE Joint Genome Institute"/>
            <person name="Kuo A."/>
            <person name="Miyauchi S."/>
            <person name="Kiss E."/>
            <person name="Drula E."/>
            <person name="Kohler A."/>
            <person name="Sanchez-Garcia M."/>
            <person name="Andreopoulos B."/>
            <person name="Barry K.W."/>
            <person name="Bonito G."/>
            <person name="Buee M."/>
            <person name="Carver A."/>
            <person name="Chen C."/>
            <person name="Cichocki N."/>
            <person name="Clum A."/>
            <person name="Culley D."/>
            <person name="Crous P.W."/>
            <person name="Fauchery L."/>
            <person name="Girlanda M."/>
            <person name="Hayes R."/>
            <person name="Keri Z."/>
            <person name="Labutti K."/>
            <person name="Lipzen A."/>
            <person name="Lombard V."/>
            <person name="Magnuson J."/>
            <person name="Maillard F."/>
            <person name="Morin E."/>
            <person name="Murat C."/>
            <person name="Nolan M."/>
            <person name="Ohm R."/>
            <person name="Pangilinan J."/>
            <person name="Pereira M."/>
            <person name="Perotto S."/>
            <person name="Peter M."/>
            <person name="Riley R."/>
            <person name="Sitrit Y."/>
            <person name="Stielow B."/>
            <person name="Szollosi G."/>
            <person name="Zifcakova L."/>
            <person name="Stursova M."/>
            <person name="Spatafora J.W."/>
            <person name="Tedersoo L."/>
            <person name="Vaario L.-M."/>
            <person name="Yamada A."/>
            <person name="Yan M."/>
            <person name="Wang P."/>
            <person name="Xu J."/>
            <person name="Bruns T."/>
            <person name="Baldrian P."/>
            <person name="Vilgalys R."/>
            <person name="Henrissat B."/>
            <person name="Grigoriev I.V."/>
            <person name="Hibbett D."/>
            <person name="Nagy L.G."/>
            <person name="Martin F.M."/>
        </authorList>
    </citation>
    <scope>NUCLEOTIDE SEQUENCE</scope>
    <source>
        <strain evidence="2">UH-Tt-Lm1</strain>
    </source>
</reference>